<dbReference type="Proteomes" id="UP000265520">
    <property type="component" value="Unassembled WGS sequence"/>
</dbReference>
<name>A0A392M282_9FABA</name>
<comment type="caution">
    <text evidence="2">The sequence shown here is derived from an EMBL/GenBank/DDBJ whole genome shotgun (WGS) entry which is preliminary data.</text>
</comment>
<evidence type="ECO:0000313" key="2">
    <source>
        <dbReference type="EMBL" id="MCH81123.1"/>
    </source>
</evidence>
<evidence type="ECO:0000256" key="1">
    <source>
        <dbReference type="SAM" id="SignalP"/>
    </source>
</evidence>
<gene>
    <name evidence="2" type="ORF">A2U01_0001904</name>
</gene>
<keyword evidence="3" id="KW-1185">Reference proteome</keyword>
<proteinExistence type="predicted"/>
<dbReference type="AlphaFoldDB" id="A0A392M282"/>
<reference evidence="2 3" key="1">
    <citation type="journal article" date="2018" name="Front. Plant Sci.">
        <title>Red Clover (Trifolium pratense) and Zigzag Clover (T. medium) - A Picture of Genomic Similarities and Differences.</title>
        <authorList>
            <person name="Dluhosova J."/>
            <person name="Istvanek J."/>
            <person name="Nedelnik J."/>
            <person name="Repkova J."/>
        </authorList>
    </citation>
    <scope>NUCLEOTIDE SEQUENCE [LARGE SCALE GENOMIC DNA]</scope>
    <source>
        <strain evidence="3">cv. 10/8</strain>
        <tissue evidence="2">Leaf</tissue>
    </source>
</reference>
<evidence type="ECO:0000313" key="3">
    <source>
        <dbReference type="Proteomes" id="UP000265520"/>
    </source>
</evidence>
<dbReference type="EMBL" id="LXQA010001909">
    <property type="protein sequence ID" value="MCH81123.1"/>
    <property type="molecule type" value="Genomic_DNA"/>
</dbReference>
<protein>
    <submittedName>
        <fullName evidence="2">Uncharacterized protein</fullName>
    </submittedName>
</protein>
<keyword evidence="1" id="KW-0732">Signal</keyword>
<feature type="chain" id="PRO_5017296970" evidence="1">
    <location>
        <begin position="28"/>
        <end position="158"/>
    </location>
</feature>
<sequence>MNGQNEIVALVDMVMVMAMVMSSVSQGNGTCKNVSTSTFKSVFVQVRNSCPQGFQGLANCDEKMSLDLEPLEWICFLVDLGRSFLFKDFLSTLTPFFFKESSFAASEFLLTVKIGEGFTCGLLPVSPLGEVVDLSTNPIIQKKRELSELWFQRPLSDK</sequence>
<accession>A0A392M282</accession>
<feature type="signal peptide" evidence="1">
    <location>
        <begin position="1"/>
        <end position="27"/>
    </location>
</feature>
<organism evidence="2 3">
    <name type="scientific">Trifolium medium</name>
    <dbReference type="NCBI Taxonomy" id="97028"/>
    <lineage>
        <taxon>Eukaryota</taxon>
        <taxon>Viridiplantae</taxon>
        <taxon>Streptophyta</taxon>
        <taxon>Embryophyta</taxon>
        <taxon>Tracheophyta</taxon>
        <taxon>Spermatophyta</taxon>
        <taxon>Magnoliopsida</taxon>
        <taxon>eudicotyledons</taxon>
        <taxon>Gunneridae</taxon>
        <taxon>Pentapetalae</taxon>
        <taxon>rosids</taxon>
        <taxon>fabids</taxon>
        <taxon>Fabales</taxon>
        <taxon>Fabaceae</taxon>
        <taxon>Papilionoideae</taxon>
        <taxon>50 kb inversion clade</taxon>
        <taxon>NPAAA clade</taxon>
        <taxon>Hologalegina</taxon>
        <taxon>IRL clade</taxon>
        <taxon>Trifolieae</taxon>
        <taxon>Trifolium</taxon>
    </lineage>
</organism>